<sequence>MKKYLSISAVVLIFAFIANVSNNLPRNVSPDIFIENLEALASGESGGQPMDCYSNIEKVDDGRPVETITYCLDCQSIRGTHWWNQSRCMR</sequence>
<feature type="signal peptide" evidence="1">
    <location>
        <begin position="1"/>
        <end position="20"/>
    </location>
</feature>
<accession>A0A117M179</accession>
<organism evidence="2 3">
    <name type="scientific">Proteiniphilum acetatigenes</name>
    <dbReference type="NCBI Taxonomy" id="294710"/>
    <lineage>
        <taxon>Bacteria</taxon>
        <taxon>Pseudomonadati</taxon>
        <taxon>Bacteroidota</taxon>
        <taxon>Bacteroidia</taxon>
        <taxon>Bacteroidales</taxon>
        <taxon>Dysgonomonadaceae</taxon>
        <taxon>Proteiniphilum</taxon>
    </lineage>
</organism>
<evidence type="ECO:0000256" key="1">
    <source>
        <dbReference type="SAM" id="SignalP"/>
    </source>
</evidence>
<evidence type="ECO:0000313" key="3">
    <source>
        <dbReference type="Proteomes" id="UP000053860"/>
    </source>
</evidence>
<keyword evidence="1" id="KW-0732">Signal</keyword>
<protein>
    <recommendedName>
        <fullName evidence="4">NVEALA family protein</fullName>
    </recommendedName>
</protein>
<evidence type="ECO:0000313" key="2">
    <source>
        <dbReference type="EMBL" id="KUK78774.1"/>
    </source>
</evidence>
<proteinExistence type="predicted"/>
<dbReference type="Proteomes" id="UP000053860">
    <property type="component" value="Unassembled WGS sequence"/>
</dbReference>
<feature type="chain" id="PRO_5007150967" description="NVEALA family protein" evidence="1">
    <location>
        <begin position="21"/>
        <end position="90"/>
    </location>
</feature>
<name>A0A117M179_9BACT</name>
<dbReference type="AlphaFoldDB" id="A0A117M179"/>
<evidence type="ECO:0008006" key="4">
    <source>
        <dbReference type="Google" id="ProtNLM"/>
    </source>
</evidence>
<gene>
    <name evidence="2" type="ORF">XD92_0060</name>
</gene>
<dbReference type="EMBL" id="LGGN01000004">
    <property type="protein sequence ID" value="KUK78774.1"/>
    <property type="molecule type" value="Genomic_DNA"/>
</dbReference>
<comment type="caution">
    <text evidence="2">The sequence shown here is derived from an EMBL/GenBank/DDBJ whole genome shotgun (WGS) entry which is preliminary data.</text>
</comment>
<reference evidence="3" key="1">
    <citation type="journal article" date="2015" name="MBio">
        <title>Genome-Resolved Metagenomic Analysis Reveals Roles for Candidate Phyla and Other Microbial Community Members in Biogeochemical Transformations in Oil Reservoirs.</title>
        <authorList>
            <person name="Hu P."/>
            <person name="Tom L."/>
            <person name="Singh A."/>
            <person name="Thomas B.C."/>
            <person name="Baker B.J."/>
            <person name="Piceno Y.M."/>
            <person name="Andersen G.L."/>
            <person name="Banfield J.F."/>
        </authorList>
    </citation>
    <scope>NUCLEOTIDE SEQUENCE [LARGE SCALE GENOMIC DNA]</scope>
</reference>